<dbReference type="SUPFAM" id="SSF50494">
    <property type="entry name" value="Trypsin-like serine proteases"/>
    <property type="match status" value="1"/>
</dbReference>
<sequence length="723" mass="82214">MKKCKFLFFVLFLSFQVLAQQGGMWLPHLLKGDRETEMKNLGLKLTAEQIYSLNQSSLKDAVPQFDGGCTAEVISNQGLILTNHHCGFDAIQNHSSVAHDYLRDGFWAYSLKEELPNPDMVVTFVVRIEDVTSSVLAGTENITNETEKQKKIQQNLSELTKNLPKESWQENLIKPFYDGNQYIRFVTETFKDIRLVGAPPSAIGKFGSDTDNWVWPRHTGDFSLFRIYADKNNRPAAYAAENIPYTPKHFFPISIKGIRENDFTMVMGYPGRTQEYLPSYAVEQIMNTLNPAKIDVRDAALKIQNSFMRKDQAIKIQYASKNSSIANYWKKWIGETKGLKKSNALAAKEAFEKELTEKINKAGKQGEYGNLLGDFKTYYTEIRDYALARDLFTEVVLRNTELLQTGYKLVQLEQLYQNKGEQAFTERKNVLYKGIDAFYKDYHAPLDKAVFEQLIALYAQRLPKAFIPSVLENVDAASLTNEIYSSSALTNLEGFRKLLEGDTATILANMRQDKGYQLVKSITETYLKLVAPKWEEWNAKIAATQRKYMKAIVELSPKSARIFPDANSTLRVTFGKVKGYKPSDGVYYEPFTTLEGVMEKYIPGDYEFDVPEKLIQLYNAKDFGPYANKQGKMPVAFIATNHTTGGNSGSPALDAEGNLIGCNFDRVWEGTMSDIYYSPEICRNIMVDARYILFVIDKFANAQNIIKELKIITPQTKNKKSKK</sequence>
<feature type="signal peptide" evidence="7">
    <location>
        <begin position="1"/>
        <end position="19"/>
    </location>
</feature>
<evidence type="ECO:0000313" key="9">
    <source>
        <dbReference type="Proteomes" id="UP000184147"/>
    </source>
</evidence>
<dbReference type="GO" id="GO:0006508">
    <property type="term" value="P:proteolysis"/>
    <property type="evidence" value="ECO:0007669"/>
    <property type="project" value="UniProtKB-KW"/>
</dbReference>
<organism evidence="8 9">
    <name type="scientific">Flavobacterium fontis</name>
    <dbReference type="NCBI Taxonomy" id="1124188"/>
    <lineage>
        <taxon>Bacteria</taxon>
        <taxon>Pseudomonadati</taxon>
        <taxon>Bacteroidota</taxon>
        <taxon>Flavobacteriia</taxon>
        <taxon>Flavobacteriales</taxon>
        <taxon>Flavobacteriaceae</taxon>
        <taxon>Flavobacterium</taxon>
    </lineage>
</organism>
<dbReference type="PANTHER" id="PTHR38469">
    <property type="entry name" value="PERIPLASMIC PEPTIDASE SUBFAMILY S1B"/>
    <property type="match status" value="1"/>
</dbReference>
<protein>
    <recommendedName>
        <fullName evidence="7">Dipeptidyl-peptidase</fullName>
        <ecNumber evidence="7">3.4.14.-</ecNumber>
    </recommendedName>
</protein>
<reference evidence="8 9" key="1">
    <citation type="submission" date="2016-11" db="EMBL/GenBank/DDBJ databases">
        <authorList>
            <person name="Jaros S."/>
            <person name="Januszkiewicz K."/>
            <person name="Wedrychowicz H."/>
        </authorList>
    </citation>
    <scope>NUCLEOTIDE SEQUENCE [LARGE SCALE GENOMIC DNA]</scope>
    <source>
        <strain evidence="8 9">DSM 25660</strain>
    </source>
</reference>
<comment type="function">
    <text evidence="7">Catalyzes the removal of dipeptides from the N-terminus of oligopeptides.</text>
</comment>
<evidence type="ECO:0000256" key="4">
    <source>
        <dbReference type="ARBA" id="ARBA00022729"/>
    </source>
</evidence>
<evidence type="ECO:0000256" key="6">
    <source>
        <dbReference type="ARBA" id="ARBA00022825"/>
    </source>
</evidence>
<evidence type="ECO:0000313" key="8">
    <source>
        <dbReference type="EMBL" id="SHF43838.1"/>
    </source>
</evidence>
<keyword evidence="3 7" id="KW-0645">Protease</keyword>
<proteinExistence type="inferred from homology"/>
<feature type="chain" id="PRO_5023088441" description="Dipeptidyl-peptidase" evidence="7">
    <location>
        <begin position="20"/>
        <end position="723"/>
    </location>
</feature>
<dbReference type="PANTHER" id="PTHR38469:SF1">
    <property type="entry name" value="PERIPLASMIC PEPTIDASE SUBFAMILY S1B"/>
    <property type="match status" value="1"/>
</dbReference>
<dbReference type="EC" id="3.4.14.-" evidence="7"/>
<evidence type="ECO:0000256" key="5">
    <source>
        <dbReference type="ARBA" id="ARBA00022801"/>
    </source>
</evidence>
<dbReference type="RefSeq" id="WP_073363384.1">
    <property type="nucleotide sequence ID" value="NZ_FQVQ01000009.1"/>
</dbReference>
<dbReference type="GO" id="GO:0008239">
    <property type="term" value="F:dipeptidyl-peptidase activity"/>
    <property type="evidence" value="ECO:0007669"/>
    <property type="project" value="UniProtKB-UniRule"/>
</dbReference>
<evidence type="ECO:0000256" key="1">
    <source>
        <dbReference type="ARBA" id="ARBA00010491"/>
    </source>
</evidence>
<dbReference type="Pfam" id="PF10459">
    <property type="entry name" value="Peptidase_S46"/>
    <property type="match status" value="1"/>
</dbReference>
<evidence type="ECO:0000256" key="3">
    <source>
        <dbReference type="ARBA" id="ARBA00022670"/>
    </source>
</evidence>
<dbReference type="GO" id="GO:0070009">
    <property type="term" value="F:serine-type aminopeptidase activity"/>
    <property type="evidence" value="ECO:0007669"/>
    <property type="project" value="UniProtKB-UniRule"/>
</dbReference>
<evidence type="ECO:0000256" key="2">
    <source>
        <dbReference type="ARBA" id="ARBA00022438"/>
    </source>
</evidence>
<keyword evidence="4 7" id="KW-0732">Signal</keyword>
<keyword evidence="9" id="KW-1185">Reference proteome</keyword>
<name>A0A1M5BMV4_9FLAO</name>
<dbReference type="STRING" id="1124188.SAMN05444377_1095"/>
<keyword evidence="2 7" id="KW-0031">Aminopeptidase</keyword>
<evidence type="ECO:0000256" key="7">
    <source>
        <dbReference type="RuleBase" id="RU366067"/>
    </source>
</evidence>
<dbReference type="GO" id="GO:0043171">
    <property type="term" value="P:peptide catabolic process"/>
    <property type="evidence" value="ECO:0007669"/>
    <property type="project" value="UniProtKB-UniRule"/>
</dbReference>
<dbReference type="AlphaFoldDB" id="A0A1M5BMV4"/>
<dbReference type="Proteomes" id="UP000184147">
    <property type="component" value="Unassembled WGS sequence"/>
</dbReference>
<dbReference type="InterPro" id="IPR009003">
    <property type="entry name" value="Peptidase_S1_PA"/>
</dbReference>
<keyword evidence="5 7" id="KW-0378">Hydrolase</keyword>
<accession>A0A1M5BMV4</accession>
<dbReference type="EMBL" id="FQVQ01000009">
    <property type="protein sequence ID" value="SHF43838.1"/>
    <property type="molecule type" value="Genomic_DNA"/>
</dbReference>
<comment type="similarity">
    <text evidence="1 7">Belongs to the peptidase S46 family.</text>
</comment>
<gene>
    <name evidence="8" type="ORF">SAMN05444377_1095</name>
</gene>
<dbReference type="InterPro" id="IPR019500">
    <property type="entry name" value="Pep_S46"/>
</dbReference>
<dbReference type="OrthoDB" id="9805367at2"/>
<keyword evidence="6 7" id="KW-0720">Serine protease</keyword>